<proteinExistence type="predicted"/>
<dbReference type="EMBL" id="CDPU01000011">
    <property type="protein sequence ID" value="CEO48733.1"/>
    <property type="molecule type" value="Genomic_DNA"/>
</dbReference>
<dbReference type="InterPro" id="IPR000719">
    <property type="entry name" value="Prot_kinase_dom"/>
</dbReference>
<sequence>MLSNGEIGSVWSKEADIWAIGCIMHQLKGEYVLSSWGNLQTQLYAALCLGGEPPKDWSEFLKSQKPGLDTEMWEQPVFDTAKAWSDKLESKPDRETFLDLIRKMVTTQPSDRSQIAMLHSHRYFSNGSDSE</sequence>
<organism evidence="2">
    <name type="scientific">Bionectria ochroleuca</name>
    <name type="common">Gliocladium roseum</name>
    <dbReference type="NCBI Taxonomy" id="29856"/>
    <lineage>
        <taxon>Eukaryota</taxon>
        <taxon>Fungi</taxon>
        <taxon>Dikarya</taxon>
        <taxon>Ascomycota</taxon>
        <taxon>Pezizomycotina</taxon>
        <taxon>Sordariomycetes</taxon>
        <taxon>Hypocreomycetidae</taxon>
        <taxon>Hypocreales</taxon>
        <taxon>Bionectriaceae</taxon>
        <taxon>Clonostachys</taxon>
    </lineage>
</organism>
<dbReference type="GO" id="GO:0004672">
    <property type="term" value="F:protein kinase activity"/>
    <property type="evidence" value="ECO:0007669"/>
    <property type="project" value="InterPro"/>
</dbReference>
<dbReference type="Gene3D" id="1.10.510.10">
    <property type="entry name" value="Transferase(Phosphotransferase) domain 1"/>
    <property type="match status" value="1"/>
</dbReference>
<dbReference type="GO" id="GO:0005524">
    <property type="term" value="F:ATP binding"/>
    <property type="evidence" value="ECO:0007669"/>
    <property type="project" value="InterPro"/>
</dbReference>
<evidence type="ECO:0000313" key="2">
    <source>
        <dbReference type="EMBL" id="CEO48733.1"/>
    </source>
</evidence>
<name>A0A0B7JUK5_BIOOC</name>
<dbReference type="PROSITE" id="PS50011">
    <property type="entry name" value="PROTEIN_KINASE_DOM"/>
    <property type="match status" value="1"/>
</dbReference>
<accession>A0A0B7JUK5</accession>
<protein>
    <recommendedName>
        <fullName evidence="1">Protein kinase domain-containing protein</fullName>
    </recommendedName>
</protein>
<evidence type="ECO:0000259" key="1">
    <source>
        <dbReference type="PROSITE" id="PS50011"/>
    </source>
</evidence>
<feature type="domain" description="Protein kinase" evidence="1">
    <location>
        <begin position="1"/>
        <end position="124"/>
    </location>
</feature>
<dbReference type="InterPro" id="IPR011009">
    <property type="entry name" value="Kinase-like_dom_sf"/>
</dbReference>
<dbReference type="SUPFAM" id="SSF56112">
    <property type="entry name" value="Protein kinase-like (PK-like)"/>
    <property type="match status" value="1"/>
</dbReference>
<dbReference type="AlphaFoldDB" id="A0A0B7JUK5"/>
<reference evidence="2" key="1">
    <citation type="submission" date="2015-01" db="EMBL/GenBank/DDBJ databases">
        <authorList>
            <person name="Durling Mikael"/>
        </authorList>
    </citation>
    <scope>NUCLEOTIDE SEQUENCE</scope>
</reference>
<gene>
    <name evidence="2" type="ORF">BN869_000004790_1</name>
</gene>